<dbReference type="InterPro" id="IPR040275">
    <property type="entry name" value="At5g39450-like"/>
</dbReference>
<dbReference type="PANTHER" id="PTHR31370:SF2">
    <property type="entry name" value="OS08G0105100 PROTEIN"/>
    <property type="match status" value="1"/>
</dbReference>
<evidence type="ECO:0000259" key="2">
    <source>
        <dbReference type="PROSITE" id="PS50181"/>
    </source>
</evidence>
<dbReference type="InterPro" id="IPR001810">
    <property type="entry name" value="F-box_dom"/>
</dbReference>
<dbReference type="PANTHER" id="PTHR31370">
    <property type="entry name" value="F-BOX PROTEIN FAMILY-LIKE"/>
    <property type="match status" value="1"/>
</dbReference>
<name>A0A9Q0WX44_SALPP</name>
<comment type="caution">
    <text evidence="3">The sequence shown here is derived from an EMBL/GenBank/DDBJ whole genome shotgun (WGS) entry which is preliminary data.</text>
</comment>
<feature type="domain" description="F-box" evidence="2">
    <location>
        <begin position="7"/>
        <end position="53"/>
    </location>
</feature>
<accession>A0A9Q0WX44</accession>
<keyword evidence="4" id="KW-1185">Reference proteome</keyword>
<dbReference type="AlphaFoldDB" id="A0A9Q0WX44"/>
<proteinExistence type="predicted"/>
<evidence type="ECO:0000256" key="1">
    <source>
        <dbReference type="SAM" id="MobiDB-lite"/>
    </source>
</evidence>
<gene>
    <name evidence="3" type="ORF">OIU79_018334</name>
</gene>
<dbReference type="SUPFAM" id="SSF81383">
    <property type="entry name" value="F-box domain"/>
    <property type="match status" value="1"/>
</dbReference>
<evidence type="ECO:0000313" key="3">
    <source>
        <dbReference type="EMBL" id="KAJ6775130.1"/>
    </source>
</evidence>
<dbReference type="SMART" id="SM00256">
    <property type="entry name" value="FBOX"/>
    <property type="match status" value="1"/>
</dbReference>
<dbReference type="Gene3D" id="1.20.1280.50">
    <property type="match status" value="1"/>
</dbReference>
<feature type="region of interest" description="Disordered" evidence="1">
    <location>
        <begin position="296"/>
        <end position="318"/>
    </location>
</feature>
<dbReference type="EMBL" id="JAPFFK010000002">
    <property type="protein sequence ID" value="KAJ6775130.1"/>
    <property type="molecule type" value="Genomic_DNA"/>
</dbReference>
<dbReference type="InterPro" id="IPR036047">
    <property type="entry name" value="F-box-like_dom_sf"/>
</dbReference>
<dbReference type="Proteomes" id="UP001151532">
    <property type="component" value="Chromosome 5"/>
</dbReference>
<dbReference type="Pfam" id="PF00646">
    <property type="entry name" value="F-box"/>
    <property type="match status" value="1"/>
</dbReference>
<reference evidence="3" key="2">
    <citation type="journal article" date="2023" name="Int. J. Mol. Sci.">
        <title>De Novo Assembly and Annotation of 11 Diverse Shrub Willow (Salix) Genomes Reveals Novel Gene Organization in Sex-Linked Regions.</title>
        <authorList>
            <person name="Hyden B."/>
            <person name="Feng K."/>
            <person name="Yates T.B."/>
            <person name="Jawdy S."/>
            <person name="Cereghino C."/>
            <person name="Smart L.B."/>
            <person name="Muchero W."/>
        </authorList>
    </citation>
    <scope>NUCLEOTIDE SEQUENCE</scope>
    <source>
        <tissue evidence="3">Shoot tip</tissue>
    </source>
</reference>
<organism evidence="3 4">
    <name type="scientific">Salix purpurea</name>
    <name type="common">Purple osier willow</name>
    <dbReference type="NCBI Taxonomy" id="77065"/>
    <lineage>
        <taxon>Eukaryota</taxon>
        <taxon>Viridiplantae</taxon>
        <taxon>Streptophyta</taxon>
        <taxon>Embryophyta</taxon>
        <taxon>Tracheophyta</taxon>
        <taxon>Spermatophyta</taxon>
        <taxon>Magnoliopsida</taxon>
        <taxon>eudicotyledons</taxon>
        <taxon>Gunneridae</taxon>
        <taxon>Pentapetalae</taxon>
        <taxon>rosids</taxon>
        <taxon>fabids</taxon>
        <taxon>Malpighiales</taxon>
        <taxon>Salicaceae</taxon>
        <taxon>Saliceae</taxon>
        <taxon>Salix</taxon>
    </lineage>
</organism>
<reference evidence="3" key="1">
    <citation type="submission" date="2022-11" db="EMBL/GenBank/DDBJ databases">
        <authorList>
            <person name="Hyden B.L."/>
            <person name="Feng K."/>
            <person name="Yates T."/>
            <person name="Jawdy S."/>
            <person name="Smart L.B."/>
            <person name="Muchero W."/>
        </authorList>
    </citation>
    <scope>NUCLEOTIDE SEQUENCE</scope>
    <source>
        <tissue evidence="3">Shoot tip</tissue>
    </source>
</reference>
<evidence type="ECO:0000313" key="4">
    <source>
        <dbReference type="Proteomes" id="UP001151532"/>
    </source>
</evidence>
<dbReference type="OrthoDB" id="441172at2759"/>
<dbReference type="PROSITE" id="PS50181">
    <property type="entry name" value="FBOX"/>
    <property type="match status" value="1"/>
</dbReference>
<protein>
    <submittedName>
        <fullName evidence="3">F-BOX PROTEIN FAMILY-LIKE</fullName>
    </submittedName>
</protein>
<sequence>MTELCGSSLLLDLPDDVFAIICRSLSPRDICTLSLCCQSLYGLVASEKVWLTQCDMVGIVPHQDLLDWRKGVSSFQGIMSLPCFVSVVGCRILPQELGPLGIEEGPILWAPVFEIIGDLDGSTTFFLHGREKGNDYVYPDKELARKVSRSHGGLPRSQRMIIQCEAQVPFNRLAFSDRRKLIEVVTSQVGQKVSDWANSLLFPRLRNDGENFHEDVALLFERRSILLKMYNLGQGFNWKEAPEVPYDPMQQQLSEIRKILDQSSGSLNEDDNQTQSNTKRTLGGYFRASIKQILGKSPSINGSNTHSKHSSRSERKYAPLPDFLRSGDTIELTLHASMMKLSSYRAWPNMHDSRFALYKLPMRSPRIDQEYAGLWGGTFGWPPGKPTEDKPGKALFFLLISYEESEGQSNLIATKIFRRHPLCSASKWLSNVHS</sequence>